<dbReference type="RefSeq" id="WP_231398937.1">
    <property type="nucleotide sequence ID" value="NZ_BONS01000011.1"/>
</dbReference>
<comment type="similarity">
    <text evidence="1 5">Belongs to the peptidase S8 family.</text>
</comment>
<dbReference type="InterPro" id="IPR036852">
    <property type="entry name" value="Peptidase_S8/S53_dom_sf"/>
</dbReference>
<evidence type="ECO:0000256" key="3">
    <source>
        <dbReference type="ARBA" id="ARBA00022801"/>
    </source>
</evidence>
<reference evidence="8" key="1">
    <citation type="submission" date="2020-11" db="EMBL/GenBank/DDBJ databases">
        <title>Sequencing the genomes of 1000 actinobacteria strains.</title>
        <authorList>
            <person name="Klenk H.-P."/>
        </authorList>
    </citation>
    <scope>NUCLEOTIDE SEQUENCE</scope>
    <source>
        <strain evidence="8">DSM 45356</strain>
    </source>
</reference>
<evidence type="ECO:0000256" key="2">
    <source>
        <dbReference type="ARBA" id="ARBA00022670"/>
    </source>
</evidence>
<evidence type="ECO:0000313" key="8">
    <source>
        <dbReference type="EMBL" id="MBG6139057.1"/>
    </source>
</evidence>
<evidence type="ECO:0000256" key="6">
    <source>
        <dbReference type="SAM" id="Phobius"/>
    </source>
</evidence>
<dbReference type="InterPro" id="IPR000209">
    <property type="entry name" value="Peptidase_S8/S53_dom"/>
</dbReference>
<feature type="transmembrane region" description="Helical" evidence="6">
    <location>
        <begin position="37"/>
        <end position="57"/>
    </location>
</feature>
<dbReference type="EMBL" id="JADOUF010000001">
    <property type="protein sequence ID" value="MBG6139057.1"/>
    <property type="molecule type" value="Genomic_DNA"/>
</dbReference>
<keyword evidence="2 5" id="KW-0645">Protease</keyword>
<organism evidence="8 9">
    <name type="scientific">Longispora fulva</name>
    <dbReference type="NCBI Taxonomy" id="619741"/>
    <lineage>
        <taxon>Bacteria</taxon>
        <taxon>Bacillati</taxon>
        <taxon>Actinomycetota</taxon>
        <taxon>Actinomycetes</taxon>
        <taxon>Micromonosporales</taxon>
        <taxon>Micromonosporaceae</taxon>
        <taxon>Longispora</taxon>
    </lineage>
</organism>
<proteinExistence type="inferred from homology"/>
<dbReference type="InterPro" id="IPR051048">
    <property type="entry name" value="Peptidase_S8/S53_subtilisin"/>
</dbReference>
<feature type="transmembrane region" description="Helical" evidence="6">
    <location>
        <begin position="96"/>
        <end position="115"/>
    </location>
</feature>
<keyword evidence="6" id="KW-0472">Membrane</keyword>
<dbReference type="InterPro" id="IPR023828">
    <property type="entry name" value="Peptidase_S8_Ser-AS"/>
</dbReference>
<dbReference type="AlphaFoldDB" id="A0A8J7GLD5"/>
<evidence type="ECO:0000256" key="5">
    <source>
        <dbReference type="PROSITE-ProRule" id="PRU01240"/>
    </source>
</evidence>
<dbReference type="PROSITE" id="PS00138">
    <property type="entry name" value="SUBTILASE_SER"/>
    <property type="match status" value="1"/>
</dbReference>
<feature type="transmembrane region" description="Helical" evidence="6">
    <location>
        <begin position="283"/>
        <end position="302"/>
    </location>
</feature>
<feature type="active site" description="Charge relay system" evidence="5">
    <location>
        <position position="479"/>
    </location>
</feature>
<keyword evidence="9" id="KW-1185">Reference proteome</keyword>
<evidence type="ECO:0000256" key="1">
    <source>
        <dbReference type="ARBA" id="ARBA00011073"/>
    </source>
</evidence>
<dbReference type="PANTHER" id="PTHR43399:SF4">
    <property type="entry name" value="CELL WALL-ASSOCIATED PROTEASE"/>
    <property type="match status" value="1"/>
</dbReference>
<evidence type="ECO:0000259" key="7">
    <source>
        <dbReference type="Pfam" id="PF00082"/>
    </source>
</evidence>
<evidence type="ECO:0000313" key="9">
    <source>
        <dbReference type="Proteomes" id="UP000622552"/>
    </source>
</evidence>
<keyword evidence="6" id="KW-0812">Transmembrane</keyword>
<sequence length="729" mass="75566">MRGVGVWAVGVTGVLQTGGWIADEIPAALSLPRPPSWVWAMLCLVNAVLVFAPAELLSQRGRNPAARMAGQIWATAAVALALMGLARLVPIPHDELSLGSLAVLTGLVAVGVRVFRGWQRPAGRPSGWAVAVGLACLLPWLVFGALGGRLETAMAVLAGIAAGALARSVLDGRFWAAFGGDRFLAGSVAGVALCVLAAGIGAFGINLFELLLLPPLGYVAARLRHTWLLVAIAALGPLAFVDPEEMNFVLGFSDVLFYGVVSALCSGAIAAVAGFVLPGTLRRGFAAALVMTVVAGSAYALLGSPDFYGNRLFVIMKAQAAVQGLAGPVEVHRKLVDTAETSQADLRELLTSKHIPFTPYYLVNAIELDGGPVLRLRLAARADVDRVLISQRLRPIKERGEPDTGTPGPLTGPTWDIRSIGADRVWQDLGVRGAGTLVGHVDTGADGHHPALAGGFRGGADSWFDPWYHSGEPQDLDGHGTGTASLAVGRGGVGVAPDAQWIGCSNTARNMASPGLHLDCLQFVFAPFPAGGDPFRDGDPTRGARILTNSWDCTDEEGCDAQSLYPAARALEAAGVFVAAAAGNSGPFCRSITEPLATYPQVTTVGATNKDDQIASYSSRGPVGPLVKPDILAPGTDVVLARPGGGYGTAFGTSMSTPLVAGVVALMWSANPALVGDLARTRSILALTARPTVKIPPSHHLFEQRNCGKVGNPGIVDAYAAVSMAQGRS</sequence>
<dbReference type="SUPFAM" id="SSF52743">
    <property type="entry name" value="Subtilisin-like"/>
    <property type="match status" value="1"/>
</dbReference>
<keyword evidence="4 5" id="KW-0720">Serine protease</keyword>
<dbReference type="Pfam" id="PF00082">
    <property type="entry name" value="Peptidase_S8"/>
    <property type="match status" value="1"/>
</dbReference>
<keyword evidence="6" id="KW-1133">Transmembrane helix</keyword>
<feature type="active site" description="Charge relay system" evidence="5">
    <location>
        <position position="442"/>
    </location>
</feature>
<feature type="transmembrane region" description="Helical" evidence="6">
    <location>
        <begin position="152"/>
        <end position="170"/>
    </location>
</feature>
<name>A0A8J7GLD5_9ACTN</name>
<feature type="transmembrane region" description="Helical" evidence="6">
    <location>
        <begin position="127"/>
        <end position="146"/>
    </location>
</feature>
<dbReference type="Gene3D" id="3.40.50.200">
    <property type="entry name" value="Peptidase S8/S53 domain"/>
    <property type="match status" value="1"/>
</dbReference>
<dbReference type="InterPro" id="IPR015500">
    <property type="entry name" value="Peptidase_S8_subtilisin-rel"/>
</dbReference>
<comment type="caution">
    <text evidence="8">The sequence shown here is derived from an EMBL/GenBank/DDBJ whole genome shotgun (WGS) entry which is preliminary data.</text>
</comment>
<dbReference type="Proteomes" id="UP000622552">
    <property type="component" value="Unassembled WGS sequence"/>
</dbReference>
<feature type="transmembrane region" description="Helical" evidence="6">
    <location>
        <begin position="255"/>
        <end position="277"/>
    </location>
</feature>
<gene>
    <name evidence="8" type="ORF">IW245_005251</name>
</gene>
<dbReference type="PANTHER" id="PTHR43399">
    <property type="entry name" value="SUBTILISIN-RELATED"/>
    <property type="match status" value="1"/>
</dbReference>
<dbReference type="PRINTS" id="PR00723">
    <property type="entry name" value="SUBTILISIN"/>
</dbReference>
<feature type="transmembrane region" description="Helical" evidence="6">
    <location>
        <begin position="69"/>
        <end position="90"/>
    </location>
</feature>
<feature type="domain" description="Peptidase S8/S53" evidence="7">
    <location>
        <begin position="433"/>
        <end position="689"/>
    </location>
</feature>
<dbReference type="GO" id="GO:0004252">
    <property type="term" value="F:serine-type endopeptidase activity"/>
    <property type="evidence" value="ECO:0007669"/>
    <property type="project" value="UniProtKB-UniRule"/>
</dbReference>
<feature type="active site" description="Charge relay system" evidence="5">
    <location>
        <position position="654"/>
    </location>
</feature>
<keyword evidence="3 5" id="KW-0378">Hydrolase</keyword>
<evidence type="ECO:0000256" key="4">
    <source>
        <dbReference type="ARBA" id="ARBA00022825"/>
    </source>
</evidence>
<dbReference type="GO" id="GO:0006508">
    <property type="term" value="P:proteolysis"/>
    <property type="evidence" value="ECO:0007669"/>
    <property type="project" value="UniProtKB-KW"/>
</dbReference>
<accession>A0A8J7GLD5</accession>
<feature type="transmembrane region" description="Helical" evidence="6">
    <location>
        <begin position="182"/>
        <end position="205"/>
    </location>
</feature>
<dbReference type="PROSITE" id="PS51892">
    <property type="entry name" value="SUBTILASE"/>
    <property type="match status" value="1"/>
</dbReference>
<protein>
    <recommendedName>
        <fullName evidence="7">Peptidase S8/S53 domain-containing protein</fullName>
    </recommendedName>
</protein>